<accession>A0ABS6EH88</accession>
<evidence type="ECO:0000256" key="1">
    <source>
        <dbReference type="SAM" id="Phobius"/>
    </source>
</evidence>
<sequence length="157" mass="18094">MIKQNNITKKLLIPIIWSVFILSIAFVSLVLFIQFTGVYIGPGASDFILPLGNSNYELSRTSKTMACINKYVKDELKEVVAPTVQEMAYDNSFIMVKQYPLESTDNEDDIQYWIIDINKKSEYGPLSEDEFNSKKLEFKINTTLKLKNVDSYRNDKN</sequence>
<keyword evidence="1" id="KW-0472">Membrane</keyword>
<dbReference type="Proteomes" id="UP000726170">
    <property type="component" value="Unassembled WGS sequence"/>
</dbReference>
<dbReference type="Pfam" id="PF13162">
    <property type="entry name" value="DUF3997"/>
    <property type="match status" value="1"/>
</dbReference>
<gene>
    <name evidence="2" type="ORF">KQI86_09580</name>
</gene>
<comment type="caution">
    <text evidence="2">The sequence shown here is derived from an EMBL/GenBank/DDBJ whole genome shotgun (WGS) entry which is preliminary data.</text>
</comment>
<name>A0ABS6EH88_9CLOT</name>
<dbReference type="InterPro" id="IPR025059">
    <property type="entry name" value="DUF3997"/>
</dbReference>
<reference evidence="2 3" key="1">
    <citation type="submission" date="2021-06" db="EMBL/GenBank/DDBJ databases">
        <authorList>
            <person name="Sun Q."/>
            <person name="Li D."/>
        </authorList>
    </citation>
    <scope>NUCLEOTIDE SEQUENCE [LARGE SCALE GENOMIC DNA]</scope>
    <source>
        <strain evidence="2 3">MSJ-11</strain>
    </source>
</reference>
<dbReference type="RefSeq" id="WP_216439051.1">
    <property type="nucleotide sequence ID" value="NZ_JAHLQF010000002.1"/>
</dbReference>
<feature type="transmembrane region" description="Helical" evidence="1">
    <location>
        <begin position="12"/>
        <end position="35"/>
    </location>
</feature>
<keyword evidence="1" id="KW-1133">Transmembrane helix</keyword>
<keyword evidence="1" id="KW-0812">Transmembrane</keyword>
<proteinExistence type="predicted"/>
<evidence type="ECO:0000313" key="3">
    <source>
        <dbReference type="Proteomes" id="UP000726170"/>
    </source>
</evidence>
<evidence type="ECO:0000313" key="2">
    <source>
        <dbReference type="EMBL" id="MBU5484581.1"/>
    </source>
</evidence>
<dbReference type="EMBL" id="JAHLQF010000002">
    <property type="protein sequence ID" value="MBU5484581.1"/>
    <property type="molecule type" value="Genomic_DNA"/>
</dbReference>
<organism evidence="2 3">
    <name type="scientific">Clostridium mobile</name>
    <dbReference type="NCBI Taxonomy" id="2841512"/>
    <lineage>
        <taxon>Bacteria</taxon>
        <taxon>Bacillati</taxon>
        <taxon>Bacillota</taxon>
        <taxon>Clostridia</taxon>
        <taxon>Eubacteriales</taxon>
        <taxon>Clostridiaceae</taxon>
        <taxon>Clostridium</taxon>
    </lineage>
</organism>
<protein>
    <submittedName>
        <fullName evidence="2">DUF3997 domain-containing protein</fullName>
    </submittedName>
</protein>
<keyword evidence="3" id="KW-1185">Reference proteome</keyword>